<dbReference type="PANTHER" id="PTHR45749:SF21">
    <property type="entry name" value="DUF4371 DOMAIN-CONTAINING PROTEIN"/>
    <property type="match status" value="1"/>
</dbReference>
<dbReference type="Proteomes" id="UP000515129">
    <property type="component" value="Unplaced"/>
</dbReference>
<dbReference type="GeneID" id="113080827"/>
<dbReference type="Pfam" id="PF14291">
    <property type="entry name" value="DUF4371"/>
    <property type="match status" value="1"/>
</dbReference>
<dbReference type="InterPro" id="IPR008906">
    <property type="entry name" value="HATC_C_dom"/>
</dbReference>
<feature type="compositionally biased region" description="Basic and acidic residues" evidence="1">
    <location>
        <begin position="42"/>
        <end position="78"/>
    </location>
</feature>
<proteinExistence type="predicted"/>
<evidence type="ECO:0000259" key="3">
    <source>
        <dbReference type="Pfam" id="PF14291"/>
    </source>
</evidence>
<gene>
    <name evidence="5" type="primary">LOC113080827</name>
</gene>
<dbReference type="SUPFAM" id="SSF53098">
    <property type="entry name" value="Ribonuclease H-like"/>
    <property type="match status" value="1"/>
</dbReference>
<accession>A0A6P6NKN3</accession>
<evidence type="ECO:0000256" key="1">
    <source>
        <dbReference type="SAM" id="MobiDB-lite"/>
    </source>
</evidence>
<feature type="domain" description="DUF4371" evidence="3">
    <location>
        <begin position="191"/>
        <end position="445"/>
    </location>
</feature>
<dbReference type="GO" id="GO:0046983">
    <property type="term" value="F:protein dimerization activity"/>
    <property type="evidence" value="ECO:0007669"/>
    <property type="project" value="InterPro"/>
</dbReference>
<keyword evidence="4" id="KW-1185">Reference proteome</keyword>
<dbReference type="PANTHER" id="PTHR45749">
    <property type="match status" value="1"/>
</dbReference>
<dbReference type="InterPro" id="IPR025398">
    <property type="entry name" value="DUF4371"/>
</dbReference>
<organism evidence="4 5">
    <name type="scientific">Carassius auratus</name>
    <name type="common">Goldfish</name>
    <dbReference type="NCBI Taxonomy" id="7957"/>
    <lineage>
        <taxon>Eukaryota</taxon>
        <taxon>Metazoa</taxon>
        <taxon>Chordata</taxon>
        <taxon>Craniata</taxon>
        <taxon>Vertebrata</taxon>
        <taxon>Euteleostomi</taxon>
        <taxon>Actinopterygii</taxon>
        <taxon>Neopterygii</taxon>
        <taxon>Teleostei</taxon>
        <taxon>Ostariophysi</taxon>
        <taxon>Cypriniformes</taxon>
        <taxon>Cyprinidae</taxon>
        <taxon>Cyprininae</taxon>
        <taxon>Carassius</taxon>
    </lineage>
</organism>
<protein>
    <submittedName>
        <fullName evidence="5">Zinc finger MYM-type protein 1-like</fullName>
    </submittedName>
</protein>
<evidence type="ECO:0000259" key="2">
    <source>
        <dbReference type="Pfam" id="PF05699"/>
    </source>
</evidence>
<dbReference type="InterPro" id="IPR012337">
    <property type="entry name" value="RNaseH-like_sf"/>
</dbReference>
<feature type="compositionally biased region" description="Polar residues" evidence="1">
    <location>
        <begin position="89"/>
        <end position="103"/>
    </location>
</feature>
<sequence>MLAQEAAKCAKLTDLFRTEKGAVAGGAAVKVIDGEGQFDDDPCSHIDEEGEKEEQQEKAEQKKEEEQEEGKQQEKAEQEEQEQEDNGTRTKTVTVQPVQTEAGSKTGEDAPRIDLNRAEDEGFDFYTRPASKDLDFFFSYHPQQPTRKGTTIYHTKDGIMRKWLTYCKKENSLYCTVCLAYAKPSASESAFIKGGMTAWKHVHQRIEEHERNQVHRDSAEAYFMMASQADIVSLLSGKQVSLHRDQVRKKRQVMDRVIEVIKVIGKCGLSYRGTKFEAAYTWDNIAVDHGNFLEMILLLSKFDVSLQEHVNECVQKSQSLNKTGVKGRGSFVTLLSKTSVNKVIDVISHLIKESISREVRQAGMFSLQIDTTQDITSTDQCAVILRYVTDVVHEKLIGVVDCESSTGEYFVELLKKTLAKVDIELRNCVGNSTDGAANMQGQYKGFSALLASESPNQVHIWCYAHVLNLVLGDTTSAVIESASLFSIVNDVAVFIKDSYKRMKMWEEVSDDKRHRRLSPIGETRWWAKDQALSKIFGCFGNPDNALYVDLILTLKRIVEDMSIKAHVRARAKGYMESLLKHETVLTAQLFLRIFEITSPLSRYLQTSGMDLITAHRLVMGAQDSLKSCNRDMDGVTKAANIFVKWANKELEENGSKEVVQGALPEKKIRKKKSMPGEVAEEEHSLNTEDQYRIKVHNVILDTVTQSIHARYSANGALYDDFACLDPRNFGTLRDRGLPSESLKQLSKCLLRFDERATSGRLNAELCSLANQWERLKLPHLESYTVRAAEETEDGEDMELNNTSCTSCKDCAICVYHILSKYNLLTDAYHVIGLAYKFLLTLSFSQVACERTFSTLKYVKNRLRSTLTQERLEAFMLMCTEKEILMTLDNDGVIDRVAESSKLLQSLLVM</sequence>
<dbReference type="OrthoDB" id="8908633at2759"/>
<dbReference type="AlphaFoldDB" id="A0A6P6NKN3"/>
<feature type="domain" description="HAT C-terminal dimerisation" evidence="2">
    <location>
        <begin position="831"/>
        <end position="882"/>
    </location>
</feature>
<name>A0A6P6NKN3_CARAU</name>
<evidence type="ECO:0000313" key="5">
    <source>
        <dbReference type="RefSeq" id="XP_026108666.1"/>
    </source>
</evidence>
<dbReference type="Pfam" id="PF05699">
    <property type="entry name" value="Dimer_Tnp_hAT"/>
    <property type="match status" value="1"/>
</dbReference>
<evidence type="ECO:0000313" key="4">
    <source>
        <dbReference type="Proteomes" id="UP000515129"/>
    </source>
</evidence>
<dbReference type="RefSeq" id="XP_026108666.1">
    <property type="nucleotide sequence ID" value="XM_026252881.1"/>
</dbReference>
<dbReference type="KEGG" id="caua:113080827"/>
<reference evidence="5" key="1">
    <citation type="submission" date="2025-08" db="UniProtKB">
        <authorList>
            <consortium name="RefSeq"/>
        </authorList>
    </citation>
    <scope>IDENTIFICATION</scope>
    <source>
        <strain evidence="5">Wakin</strain>
        <tissue evidence="5">Muscle</tissue>
    </source>
</reference>
<feature type="region of interest" description="Disordered" evidence="1">
    <location>
        <begin position="32"/>
        <end position="111"/>
    </location>
</feature>